<comment type="caution">
    <text evidence="1">The sequence shown here is derived from an EMBL/GenBank/DDBJ whole genome shotgun (WGS) entry which is preliminary data.</text>
</comment>
<evidence type="ECO:0000313" key="2">
    <source>
        <dbReference type="Proteomes" id="UP000591542"/>
    </source>
</evidence>
<evidence type="ECO:0000313" key="1">
    <source>
        <dbReference type="EMBL" id="MBA4463709.1"/>
    </source>
</evidence>
<gene>
    <name evidence="1" type="ORF">H2B01_05955</name>
</gene>
<reference evidence="1 2" key="1">
    <citation type="journal article" date="2020" name="Appl. Environ. Microbiol.">
        <title>Genomic Characteristics of a Novel Species of Ammonia-Oxidizing Archaea from the Jiulong River Estuary.</title>
        <authorList>
            <person name="Zou D."/>
            <person name="Wan R."/>
            <person name="Han L."/>
            <person name="Xu M.N."/>
            <person name="Liu Y."/>
            <person name="Liu H."/>
            <person name="Kao S.J."/>
            <person name="Li M."/>
        </authorList>
    </citation>
    <scope>NUCLEOTIDE SEQUENCE [LARGE SCALE GENOMIC DNA]</scope>
    <source>
        <strain evidence="1">S2bin1</strain>
    </source>
</reference>
<organism evidence="1 2">
    <name type="scientific">Candidatus Nitrosomaritimum aestuariumsis</name>
    <dbReference type="NCBI Taxonomy" id="3342354"/>
    <lineage>
        <taxon>Archaea</taxon>
        <taxon>Nitrososphaerota</taxon>
        <taxon>Nitrososphaeria</taxon>
        <taxon>Nitrosopumilales</taxon>
        <taxon>Nitrosopumilaceae</taxon>
        <taxon>Candidatus Nitrosomaritimum</taxon>
    </lineage>
</organism>
<name>A0AC60W9H8_9ARCH</name>
<sequence length="200" mass="22846">MMNTKNETQNLSSLRKEELLQEVEKLQARLLELEGEQKVEKLRPDDYITVISLCPVQLTLSTLGFGRGKVFTFKNFGERKKFLYSDLVLIMENNSGFLESGFFYIADSRVIREHGLYEAYEKIIGEEQISKIFDTNADVSALEIYASANQRQKELINTMIVNKLADGEVLNMNLISAISQKAGFSFVEASEDLKQNRLQE</sequence>
<accession>A0AC60W9H8</accession>
<protein>
    <submittedName>
        <fullName evidence="1">Uncharacterized protein</fullName>
    </submittedName>
</protein>
<dbReference type="Proteomes" id="UP000591542">
    <property type="component" value="Unassembled WGS sequence"/>
</dbReference>
<dbReference type="EMBL" id="JACEMX010000121">
    <property type="protein sequence ID" value="MBA4463709.1"/>
    <property type="molecule type" value="Genomic_DNA"/>
</dbReference>
<proteinExistence type="predicted"/>